<keyword evidence="1" id="KW-0732">Signal</keyword>
<evidence type="ECO:0000256" key="1">
    <source>
        <dbReference type="SAM" id="SignalP"/>
    </source>
</evidence>
<dbReference type="AlphaFoldDB" id="A0A8K0R2J7"/>
<gene>
    <name evidence="2" type="ORF">FB567DRAFT_550204</name>
</gene>
<dbReference type="OrthoDB" id="5089392at2759"/>
<accession>A0A8K0R2J7</accession>
<organism evidence="2 3">
    <name type="scientific">Paraphoma chrysanthemicola</name>
    <dbReference type="NCBI Taxonomy" id="798071"/>
    <lineage>
        <taxon>Eukaryota</taxon>
        <taxon>Fungi</taxon>
        <taxon>Dikarya</taxon>
        <taxon>Ascomycota</taxon>
        <taxon>Pezizomycotina</taxon>
        <taxon>Dothideomycetes</taxon>
        <taxon>Pleosporomycetidae</taxon>
        <taxon>Pleosporales</taxon>
        <taxon>Pleosporineae</taxon>
        <taxon>Phaeosphaeriaceae</taxon>
        <taxon>Paraphoma</taxon>
    </lineage>
</organism>
<name>A0A8K0R2J7_9PLEO</name>
<sequence>MLSLPTILTSLLAIAAPIAAQSPSAQIVANLELLTSKTEALQPIASSISIINGPLIIIGQGPFPQIISGLQDIVTTAGEANGQIEIGHPIAKGEDADAVFWAYKAFATAHQSLLTTLTERAGLFDTVPFIGQPVFAVLRADKTAIESLSNSIIHVTPTRAHDLASLLNALSTAFDAAIAVYEGILQKRGMRFGRRAMS</sequence>
<keyword evidence="3" id="KW-1185">Reference proteome</keyword>
<evidence type="ECO:0000313" key="2">
    <source>
        <dbReference type="EMBL" id="KAH7084179.1"/>
    </source>
</evidence>
<dbReference type="Proteomes" id="UP000813461">
    <property type="component" value="Unassembled WGS sequence"/>
</dbReference>
<comment type="caution">
    <text evidence="2">The sequence shown here is derived from an EMBL/GenBank/DDBJ whole genome shotgun (WGS) entry which is preliminary data.</text>
</comment>
<dbReference type="EMBL" id="JAGMVJ010000012">
    <property type="protein sequence ID" value="KAH7084179.1"/>
    <property type="molecule type" value="Genomic_DNA"/>
</dbReference>
<feature type="chain" id="PRO_5035422453" evidence="1">
    <location>
        <begin position="21"/>
        <end position="198"/>
    </location>
</feature>
<reference evidence="2" key="1">
    <citation type="journal article" date="2021" name="Nat. Commun.">
        <title>Genetic determinants of endophytism in the Arabidopsis root mycobiome.</title>
        <authorList>
            <person name="Mesny F."/>
            <person name="Miyauchi S."/>
            <person name="Thiergart T."/>
            <person name="Pickel B."/>
            <person name="Atanasova L."/>
            <person name="Karlsson M."/>
            <person name="Huettel B."/>
            <person name="Barry K.W."/>
            <person name="Haridas S."/>
            <person name="Chen C."/>
            <person name="Bauer D."/>
            <person name="Andreopoulos W."/>
            <person name="Pangilinan J."/>
            <person name="LaButti K."/>
            <person name="Riley R."/>
            <person name="Lipzen A."/>
            <person name="Clum A."/>
            <person name="Drula E."/>
            <person name="Henrissat B."/>
            <person name="Kohler A."/>
            <person name="Grigoriev I.V."/>
            <person name="Martin F.M."/>
            <person name="Hacquard S."/>
        </authorList>
    </citation>
    <scope>NUCLEOTIDE SEQUENCE</scope>
    <source>
        <strain evidence="2">MPI-SDFR-AT-0120</strain>
    </source>
</reference>
<proteinExistence type="predicted"/>
<feature type="signal peptide" evidence="1">
    <location>
        <begin position="1"/>
        <end position="20"/>
    </location>
</feature>
<dbReference type="Pfam" id="PF17615">
    <property type="entry name" value="C166"/>
    <property type="match status" value="1"/>
</dbReference>
<evidence type="ECO:0000313" key="3">
    <source>
        <dbReference type="Proteomes" id="UP000813461"/>
    </source>
</evidence>
<protein>
    <submittedName>
        <fullName evidence="2">Uncharacterized protein</fullName>
    </submittedName>
</protein>